<gene>
    <name evidence="2" type="ORF">QFZ36_002923</name>
</gene>
<dbReference type="EMBL" id="JAUSXB010000001">
    <property type="protein sequence ID" value="MDQ0675362.1"/>
    <property type="molecule type" value="Genomic_DNA"/>
</dbReference>
<dbReference type="SUPFAM" id="SSF53474">
    <property type="entry name" value="alpha/beta-Hydrolases"/>
    <property type="match status" value="1"/>
</dbReference>
<proteinExistence type="predicted"/>
<protein>
    <submittedName>
        <fullName evidence="2">Pimeloyl-ACP methyl ester carboxylesterase</fullName>
    </submittedName>
</protein>
<reference evidence="2 3" key="1">
    <citation type="submission" date="2023-07" db="EMBL/GenBank/DDBJ databases">
        <title>Comparative genomics of wheat-associated soil bacteria to identify genetic determinants of phenazine resistance.</title>
        <authorList>
            <person name="Mouncey N."/>
        </authorList>
    </citation>
    <scope>NUCLEOTIDE SEQUENCE [LARGE SCALE GENOMIC DNA]</scope>
    <source>
        <strain evidence="2 3">W1I3</strain>
    </source>
</reference>
<accession>A0ABU0PP85</accession>
<dbReference type="PANTHER" id="PTHR43798">
    <property type="entry name" value="MONOACYLGLYCEROL LIPASE"/>
    <property type="match status" value="1"/>
</dbReference>
<dbReference type="Gene3D" id="3.40.50.1820">
    <property type="entry name" value="alpha/beta hydrolase"/>
    <property type="match status" value="1"/>
</dbReference>
<evidence type="ECO:0000313" key="2">
    <source>
        <dbReference type="EMBL" id="MDQ0675362.1"/>
    </source>
</evidence>
<organism evidence="2 3">
    <name type="scientific">Pseudarthrobacter siccitolerans</name>
    <dbReference type="NCBI Taxonomy" id="861266"/>
    <lineage>
        <taxon>Bacteria</taxon>
        <taxon>Bacillati</taxon>
        <taxon>Actinomycetota</taxon>
        <taxon>Actinomycetes</taxon>
        <taxon>Micrococcales</taxon>
        <taxon>Micrococcaceae</taxon>
        <taxon>Pseudarthrobacter</taxon>
    </lineage>
</organism>
<dbReference type="RefSeq" id="WP_306637620.1">
    <property type="nucleotide sequence ID" value="NZ_JAUSXB010000001.1"/>
</dbReference>
<evidence type="ECO:0000313" key="3">
    <source>
        <dbReference type="Proteomes" id="UP001236806"/>
    </source>
</evidence>
<dbReference type="Proteomes" id="UP001236806">
    <property type="component" value="Unassembled WGS sequence"/>
</dbReference>
<name>A0ABU0PP85_9MICC</name>
<evidence type="ECO:0000259" key="1">
    <source>
        <dbReference type="Pfam" id="PF12697"/>
    </source>
</evidence>
<feature type="domain" description="AB hydrolase-1" evidence="1">
    <location>
        <begin position="22"/>
        <end position="267"/>
    </location>
</feature>
<dbReference type="PRINTS" id="PR00111">
    <property type="entry name" value="ABHYDROLASE"/>
</dbReference>
<sequence length="279" mass="30453">MPWLDVLGNDIHYTDSGRGQPIVLLHGHASAAACWEPITAELEQDFRVLAYDTYDHGWSSNSPRQGPLVDRVAELDQFISSLALENPVIVGQSMGGMTALRWAVRNPGGAAALVVCGMGWPLVVPPPGQAGQPEKFEVFSSLDADERIWLGVGNSFTDRWIAENPKDYARYIRVRSTAAAIEAARYPRSLEQSQGEFLSADPSDVGWFQQGLESITSPLLVLIGNQERPRIRRGAEHVAATVPGANLLVVEDAGHNAYFQRQDILVEAIRNTVAGARTI</sequence>
<comment type="caution">
    <text evidence="2">The sequence shown here is derived from an EMBL/GenBank/DDBJ whole genome shotgun (WGS) entry which is preliminary data.</text>
</comment>
<keyword evidence="3" id="KW-1185">Reference proteome</keyword>
<dbReference type="InterPro" id="IPR050266">
    <property type="entry name" value="AB_hydrolase_sf"/>
</dbReference>
<dbReference type="InterPro" id="IPR000073">
    <property type="entry name" value="AB_hydrolase_1"/>
</dbReference>
<dbReference type="Pfam" id="PF12697">
    <property type="entry name" value="Abhydrolase_6"/>
    <property type="match status" value="1"/>
</dbReference>
<dbReference type="InterPro" id="IPR029058">
    <property type="entry name" value="AB_hydrolase_fold"/>
</dbReference>